<sequence>MDKFIVLCLKNTCRICDVN</sequence>
<evidence type="ECO:0000313" key="1">
    <source>
        <dbReference type="EMBL" id="MBX58306.1"/>
    </source>
</evidence>
<organism evidence="1">
    <name type="scientific">Rhizophora mucronata</name>
    <name type="common">Asiatic mangrove</name>
    <dbReference type="NCBI Taxonomy" id="61149"/>
    <lineage>
        <taxon>Eukaryota</taxon>
        <taxon>Viridiplantae</taxon>
        <taxon>Streptophyta</taxon>
        <taxon>Embryophyta</taxon>
        <taxon>Tracheophyta</taxon>
        <taxon>Spermatophyta</taxon>
        <taxon>Magnoliopsida</taxon>
        <taxon>eudicotyledons</taxon>
        <taxon>Gunneridae</taxon>
        <taxon>Pentapetalae</taxon>
        <taxon>rosids</taxon>
        <taxon>fabids</taxon>
        <taxon>Malpighiales</taxon>
        <taxon>Rhizophoraceae</taxon>
        <taxon>Rhizophora</taxon>
    </lineage>
</organism>
<proteinExistence type="predicted"/>
<accession>A0A2P2PU79</accession>
<name>A0A2P2PU79_RHIMU</name>
<protein>
    <submittedName>
        <fullName evidence="1">Uncharacterized protein</fullName>
    </submittedName>
</protein>
<dbReference type="AlphaFoldDB" id="A0A2P2PU79"/>
<reference evidence="1" key="1">
    <citation type="submission" date="2018-02" db="EMBL/GenBank/DDBJ databases">
        <title>Rhizophora mucronata_Transcriptome.</title>
        <authorList>
            <person name="Meera S.P."/>
            <person name="Sreeshan A."/>
            <person name="Augustine A."/>
        </authorList>
    </citation>
    <scope>NUCLEOTIDE SEQUENCE</scope>
    <source>
        <tissue evidence="1">Leaf</tissue>
    </source>
</reference>
<dbReference type="EMBL" id="GGEC01077822">
    <property type="protein sequence ID" value="MBX58306.1"/>
    <property type="molecule type" value="Transcribed_RNA"/>
</dbReference>